<reference evidence="1" key="2">
    <citation type="submission" date="2015-06" db="UniProtKB">
        <authorList>
            <consortium name="EnsemblMetazoa"/>
        </authorList>
    </citation>
    <scope>IDENTIFICATION</scope>
</reference>
<dbReference type="HOGENOM" id="CLU_1847400_0_0_1"/>
<dbReference type="EMBL" id="CAQQ02097253">
    <property type="status" value="NOT_ANNOTATED_CDS"/>
    <property type="molecule type" value="Genomic_DNA"/>
</dbReference>
<sequence>MGFCLALDEIVKGNKQFLNCCNDPIFADPVHEALKGFYTKCKEETGDDTSPCFHTCVFRTMGFYGDNGIDIPLMKQMMGPANMLGDASDWKKVEGEKWLDDCIKDTPGGQKCSQEVLNLGHCFWTKIFTSCPSYNAANC</sequence>
<proteinExistence type="predicted"/>
<protein>
    <submittedName>
        <fullName evidence="1">Uncharacterized protein</fullName>
    </submittedName>
</protein>
<dbReference type="InterPro" id="IPR036728">
    <property type="entry name" value="PBP_GOBP_sf"/>
</dbReference>
<dbReference type="Gene3D" id="1.10.238.270">
    <property type="match status" value="1"/>
</dbReference>
<dbReference type="EMBL" id="CAQQ02097254">
    <property type="status" value="NOT_ANNOTATED_CDS"/>
    <property type="molecule type" value="Genomic_DNA"/>
</dbReference>
<reference evidence="2" key="1">
    <citation type="submission" date="2013-02" db="EMBL/GenBank/DDBJ databases">
        <authorList>
            <person name="Hughes D."/>
        </authorList>
    </citation>
    <scope>NUCLEOTIDE SEQUENCE</scope>
    <source>
        <strain>Durham</strain>
        <strain evidence="2">NC isolate 2 -- Noor lab</strain>
    </source>
</reference>
<evidence type="ECO:0000313" key="1">
    <source>
        <dbReference type="EnsemblMetazoa" id="MESCA001657-PA"/>
    </source>
</evidence>
<accession>T1GE99</accession>
<dbReference type="GO" id="GO:0005549">
    <property type="term" value="F:odorant binding"/>
    <property type="evidence" value="ECO:0007669"/>
    <property type="project" value="InterPro"/>
</dbReference>
<keyword evidence="2" id="KW-1185">Reference proteome</keyword>
<evidence type="ECO:0000313" key="2">
    <source>
        <dbReference type="Proteomes" id="UP000015102"/>
    </source>
</evidence>
<organism evidence="1 2">
    <name type="scientific">Megaselia scalaris</name>
    <name type="common">Humpbacked fly</name>
    <name type="synonym">Phora scalaris</name>
    <dbReference type="NCBI Taxonomy" id="36166"/>
    <lineage>
        <taxon>Eukaryota</taxon>
        <taxon>Metazoa</taxon>
        <taxon>Ecdysozoa</taxon>
        <taxon>Arthropoda</taxon>
        <taxon>Hexapoda</taxon>
        <taxon>Insecta</taxon>
        <taxon>Pterygota</taxon>
        <taxon>Neoptera</taxon>
        <taxon>Endopterygota</taxon>
        <taxon>Diptera</taxon>
        <taxon>Brachycera</taxon>
        <taxon>Muscomorpha</taxon>
        <taxon>Platypezoidea</taxon>
        <taxon>Phoridae</taxon>
        <taxon>Megaseliini</taxon>
        <taxon>Megaselia</taxon>
    </lineage>
</organism>
<dbReference type="Proteomes" id="UP000015102">
    <property type="component" value="Unassembled WGS sequence"/>
</dbReference>
<dbReference type="AlphaFoldDB" id="T1GE99"/>
<name>T1GE99_MEGSC</name>
<dbReference type="EnsemblMetazoa" id="MESCA001657-RA">
    <property type="protein sequence ID" value="MESCA001657-PA"/>
    <property type="gene ID" value="MESCA001657"/>
</dbReference>
<dbReference type="SUPFAM" id="SSF47565">
    <property type="entry name" value="Insect pheromone/odorant-binding proteins"/>
    <property type="match status" value="1"/>
</dbReference>